<evidence type="ECO:0000313" key="3">
    <source>
        <dbReference type="Proteomes" id="UP000253426"/>
    </source>
</evidence>
<gene>
    <name evidence="2" type="ORF">DES53_101507</name>
</gene>
<dbReference type="InterPro" id="IPR054186">
    <property type="entry name" value="DUF6891"/>
</dbReference>
<evidence type="ECO:0000313" key="2">
    <source>
        <dbReference type="EMBL" id="RBP47708.1"/>
    </source>
</evidence>
<sequence length="194" mass="22344">MSKLQADQAYANQQIVHYVWAGFHSSEDIERTLLEDVFQPGDLDADWVRAGIDREFAKKLEQQIDWPEKTDCDRLDEVFAELEGQQLIALQNAGYTQSDGMEDMSEIWHERGAEKSGVVGYCFYHGQDLERVVKGEPLYLTYGDIAGDDARGVVIGELICRVLERHGFTTNWDRNIKTRMHIAGIDWKRRTPDY</sequence>
<dbReference type="AlphaFoldDB" id="A0A366HWN0"/>
<accession>A0A366HWN0</accession>
<dbReference type="RefSeq" id="WP_113956624.1">
    <property type="nucleotide sequence ID" value="NZ_QNRR01000001.1"/>
</dbReference>
<keyword evidence="3" id="KW-1185">Reference proteome</keyword>
<dbReference type="OrthoDB" id="2044786at2"/>
<dbReference type="Proteomes" id="UP000253426">
    <property type="component" value="Unassembled WGS sequence"/>
</dbReference>
<reference evidence="2 3" key="1">
    <citation type="submission" date="2018-06" db="EMBL/GenBank/DDBJ databases">
        <title>Genomic Encyclopedia of Type Strains, Phase IV (KMG-IV): sequencing the most valuable type-strain genomes for metagenomic binning, comparative biology and taxonomic classification.</title>
        <authorList>
            <person name="Goeker M."/>
        </authorList>
    </citation>
    <scope>NUCLEOTIDE SEQUENCE [LARGE SCALE GENOMIC DNA]</scope>
    <source>
        <strain evidence="2 3">DSM 25532</strain>
    </source>
</reference>
<protein>
    <recommendedName>
        <fullName evidence="1">DUF6891 domain-containing protein</fullName>
    </recommendedName>
</protein>
<dbReference type="EMBL" id="QNRR01000001">
    <property type="protein sequence ID" value="RBP47708.1"/>
    <property type="molecule type" value="Genomic_DNA"/>
</dbReference>
<proteinExistence type="predicted"/>
<evidence type="ECO:0000259" key="1">
    <source>
        <dbReference type="Pfam" id="PF21831"/>
    </source>
</evidence>
<name>A0A366HWN0_9BACT</name>
<dbReference type="Pfam" id="PF21831">
    <property type="entry name" value="DUF6891"/>
    <property type="match status" value="1"/>
</dbReference>
<feature type="domain" description="DUF6891" evidence="1">
    <location>
        <begin position="8"/>
        <end position="191"/>
    </location>
</feature>
<organism evidence="2 3">
    <name type="scientific">Roseimicrobium gellanilyticum</name>
    <dbReference type="NCBI Taxonomy" id="748857"/>
    <lineage>
        <taxon>Bacteria</taxon>
        <taxon>Pseudomonadati</taxon>
        <taxon>Verrucomicrobiota</taxon>
        <taxon>Verrucomicrobiia</taxon>
        <taxon>Verrucomicrobiales</taxon>
        <taxon>Verrucomicrobiaceae</taxon>
        <taxon>Roseimicrobium</taxon>
    </lineage>
</organism>
<comment type="caution">
    <text evidence="2">The sequence shown here is derived from an EMBL/GenBank/DDBJ whole genome shotgun (WGS) entry which is preliminary data.</text>
</comment>